<gene>
    <name evidence="3" type="ORF">SEVIR_6G026800v2</name>
</gene>
<dbReference type="FunFam" id="3.40.50.1820:FF:000123">
    <property type="entry name" value="Carboxypeptidase"/>
    <property type="match status" value="1"/>
</dbReference>
<evidence type="ECO:0000256" key="2">
    <source>
        <dbReference type="RuleBase" id="RU361156"/>
    </source>
</evidence>
<keyword evidence="2" id="KW-0378">Hydrolase</keyword>
<dbReference type="Gramene" id="TKW08415">
    <property type="protein sequence ID" value="TKW08415"/>
    <property type="gene ID" value="SEVIR_6G026800v2"/>
</dbReference>
<dbReference type="EC" id="3.4.16.-" evidence="2"/>
<dbReference type="SUPFAM" id="SSF53474">
    <property type="entry name" value="alpha/beta-Hydrolases"/>
    <property type="match status" value="1"/>
</dbReference>
<keyword evidence="2" id="KW-0645">Protease</keyword>
<organism evidence="3 4">
    <name type="scientific">Setaria viridis</name>
    <name type="common">Green bristlegrass</name>
    <name type="synonym">Setaria italica subsp. viridis</name>
    <dbReference type="NCBI Taxonomy" id="4556"/>
    <lineage>
        <taxon>Eukaryota</taxon>
        <taxon>Viridiplantae</taxon>
        <taxon>Streptophyta</taxon>
        <taxon>Embryophyta</taxon>
        <taxon>Tracheophyta</taxon>
        <taxon>Spermatophyta</taxon>
        <taxon>Magnoliopsida</taxon>
        <taxon>Liliopsida</taxon>
        <taxon>Poales</taxon>
        <taxon>Poaceae</taxon>
        <taxon>PACMAD clade</taxon>
        <taxon>Panicoideae</taxon>
        <taxon>Panicodae</taxon>
        <taxon>Paniceae</taxon>
        <taxon>Cenchrinae</taxon>
        <taxon>Setaria</taxon>
    </lineage>
</organism>
<dbReference type="Gene3D" id="3.40.50.1820">
    <property type="entry name" value="alpha/beta hydrolase"/>
    <property type="match status" value="1"/>
</dbReference>
<dbReference type="GO" id="GO:0006508">
    <property type="term" value="P:proteolysis"/>
    <property type="evidence" value="ECO:0007669"/>
    <property type="project" value="UniProtKB-KW"/>
</dbReference>
<protein>
    <recommendedName>
        <fullName evidence="2">Carboxypeptidase</fullName>
        <ecNumber evidence="2">3.4.16.-</ecNumber>
    </recommendedName>
</protein>
<dbReference type="Proteomes" id="UP000298652">
    <property type="component" value="Chromosome 6"/>
</dbReference>
<evidence type="ECO:0000256" key="1">
    <source>
        <dbReference type="ARBA" id="ARBA00009431"/>
    </source>
</evidence>
<dbReference type="GO" id="GO:0004185">
    <property type="term" value="F:serine-type carboxypeptidase activity"/>
    <property type="evidence" value="ECO:0007669"/>
    <property type="project" value="UniProtKB-UniRule"/>
</dbReference>
<dbReference type="PRINTS" id="PR00724">
    <property type="entry name" value="CRBOXYPTASEC"/>
</dbReference>
<sequence>MAFGGITAVFWLLVLTQVHGGASLSSGTADGMERWGYVEVRPKAHIFWWYIQSLQRVPSPMKPWPTILWLQGGPGQSGIGLGNFAEIGPLDVDLNPRNLTWLQKADLIFVENPVGVGFSYVDDLSALAKTDLQAAKDLTELLKELAKEIPTLQSSPLFLVGESYGGKLAAKAGVLVARAIRAGTLELTLGGVVLGDSWISPDDYALSYPWLLEGVSRLDDNAVGKGIMMAVKVKQQMAAGQFVAAYTTWVNLLDMIDSRSGSVNMENFMLDTTVSSVLSDSAARPLLSPGNCQAANNGSNKVSDTVNGFLKQKFKIIPKDFIWQQVSLQVFDALANDFMKPAINEVDELLSYGVNVTVYNGQYDVICSTLGAEAWVKRLKWDGLHNFLSLPRKPLHYCHPYYLTNGFVRSYKNLHFYWILGAGHTVCLLIIHMTISEAKAEDLVPFVLQVPVDRPCTALYMISSIVQSPAN</sequence>
<evidence type="ECO:0000313" key="3">
    <source>
        <dbReference type="EMBL" id="TKW08415.1"/>
    </source>
</evidence>
<keyword evidence="2" id="KW-0732">Signal</keyword>
<dbReference type="InterPro" id="IPR018202">
    <property type="entry name" value="Ser_caboxypep_ser_AS"/>
</dbReference>
<feature type="chain" id="PRO_5021041926" description="Carboxypeptidase" evidence="2">
    <location>
        <begin position="24"/>
        <end position="471"/>
    </location>
</feature>
<dbReference type="InterPro" id="IPR029058">
    <property type="entry name" value="AB_hydrolase_fold"/>
</dbReference>
<keyword evidence="2" id="KW-0121">Carboxypeptidase</keyword>
<dbReference type="AlphaFoldDB" id="A0A4U6U2F0"/>
<dbReference type="PANTHER" id="PTHR11802">
    <property type="entry name" value="SERINE PROTEASE FAMILY S10 SERINE CARBOXYPEPTIDASE"/>
    <property type="match status" value="1"/>
</dbReference>
<evidence type="ECO:0000313" key="4">
    <source>
        <dbReference type="Proteomes" id="UP000298652"/>
    </source>
</evidence>
<dbReference type="OMA" id="TDGKERW"/>
<comment type="similarity">
    <text evidence="1 2">Belongs to the peptidase S10 family.</text>
</comment>
<reference evidence="3" key="1">
    <citation type="submission" date="2019-03" db="EMBL/GenBank/DDBJ databases">
        <title>WGS assembly of Setaria viridis.</title>
        <authorList>
            <person name="Huang P."/>
            <person name="Jenkins J."/>
            <person name="Grimwood J."/>
            <person name="Barry K."/>
            <person name="Healey A."/>
            <person name="Mamidi S."/>
            <person name="Sreedasyam A."/>
            <person name="Shu S."/>
            <person name="Feldman M."/>
            <person name="Wu J."/>
            <person name="Yu Y."/>
            <person name="Chen C."/>
            <person name="Johnson J."/>
            <person name="Rokhsar D."/>
            <person name="Baxter I."/>
            <person name="Schmutz J."/>
            <person name="Brutnell T."/>
            <person name="Kellogg E."/>
        </authorList>
    </citation>
    <scope>NUCLEOTIDE SEQUENCE [LARGE SCALE GENOMIC DNA]</scope>
</reference>
<accession>A0A4U6U2F0</accession>
<proteinExistence type="inferred from homology"/>
<dbReference type="InterPro" id="IPR001563">
    <property type="entry name" value="Peptidase_S10"/>
</dbReference>
<dbReference type="PROSITE" id="PS00131">
    <property type="entry name" value="CARBOXYPEPT_SER_SER"/>
    <property type="match status" value="1"/>
</dbReference>
<dbReference type="EMBL" id="CM016557">
    <property type="protein sequence ID" value="TKW08415.1"/>
    <property type="molecule type" value="Genomic_DNA"/>
</dbReference>
<dbReference type="PANTHER" id="PTHR11802:SF513">
    <property type="entry name" value="CARBOXYPEPTIDASE"/>
    <property type="match status" value="1"/>
</dbReference>
<keyword evidence="4" id="KW-1185">Reference proteome</keyword>
<feature type="signal peptide" evidence="2">
    <location>
        <begin position="1"/>
        <end position="23"/>
    </location>
</feature>
<dbReference type="Pfam" id="PF00450">
    <property type="entry name" value="Peptidase_S10"/>
    <property type="match status" value="1"/>
</dbReference>
<name>A0A4U6U2F0_SETVI</name>